<dbReference type="EMBL" id="JADGJH010004838">
    <property type="protein sequence ID" value="KAJ3083632.1"/>
    <property type="molecule type" value="Genomic_DNA"/>
</dbReference>
<proteinExistence type="predicted"/>
<dbReference type="AlphaFoldDB" id="A0AAD5SNN0"/>
<protein>
    <submittedName>
        <fullName evidence="1">Uncharacterized protein</fullName>
    </submittedName>
</protein>
<gene>
    <name evidence="1" type="ORF">HK100_009427</name>
</gene>
<organism evidence="1 2">
    <name type="scientific">Physocladia obscura</name>
    <dbReference type="NCBI Taxonomy" id="109957"/>
    <lineage>
        <taxon>Eukaryota</taxon>
        <taxon>Fungi</taxon>
        <taxon>Fungi incertae sedis</taxon>
        <taxon>Chytridiomycota</taxon>
        <taxon>Chytridiomycota incertae sedis</taxon>
        <taxon>Chytridiomycetes</taxon>
        <taxon>Chytridiales</taxon>
        <taxon>Chytriomycetaceae</taxon>
        <taxon>Physocladia</taxon>
    </lineage>
</organism>
<name>A0AAD5SNN0_9FUNG</name>
<accession>A0AAD5SNN0</accession>
<keyword evidence="2" id="KW-1185">Reference proteome</keyword>
<dbReference type="Proteomes" id="UP001211907">
    <property type="component" value="Unassembled WGS sequence"/>
</dbReference>
<comment type="caution">
    <text evidence="1">The sequence shown here is derived from an EMBL/GenBank/DDBJ whole genome shotgun (WGS) entry which is preliminary data.</text>
</comment>
<reference evidence="1" key="1">
    <citation type="submission" date="2020-05" db="EMBL/GenBank/DDBJ databases">
        <title>Phylogenomic resolution of chytrid fungi.</title>
        <authorList>
            <person name="Stajich J.E."/>
            <person name="Amses K."/>
            <person name="Simmons R."/>
            <person name="Seto K."/>
            <person name="Myers J."/>
            <person name="Bonds A."/>
            <person name="Quandt C.A."/>
            <person name="Barry K."/>
            <person name="Liu P."/>
            <person name="Grigoriev I."/>
            <person name="Longcore J.E."/>
            <person name="James T.Y."/>
        </authorList>
    </citation>
    <scope>NUCLEOTIDE SEQUENCE</scope>
    <source>
        <strain evidence="1">JEL0513</strain>
    </source>
</reference>
<evidence type="ECO:0000313" key="2">
    <source>
        <dbReference type="Proteomes" id="UP001211907"/>
    </source>
</evidence>
<evidence type="ECO:0000313" key="1">
    <source>
        <dbReference type="EMBL" id="KAJ3083632.1"/>
    </source>
</evidence>
<sequence>RSPCLPALQLLPRARSWPFASCASEPFSNYPAGTGVPTPPFPASCLSTRRRRACCQSVDKLGSGVVTVV</sequence>
<feature type="non-terminal residue" evidence="1">
    <location>
        <position position="1"/>
    </location>
</feature>